<dbReference type="Proteomes" id="UP001458880">
    <property type="component" value="Unassembled WGS sequence"/>
</dbReference>
<feature type="region of interest" description="Disordered" evidence="1">
    <location>
        <begin position="227"/>
        <end position="261"/>
    </location>
</feature>
<name>A0AAW1J0N7_POPJA</name>
<keyword evidence="2" id="KW-0812">Transmembrane</keyword>
<keyword evidence="2" id="KW-0472">Membrane</keyword>
<organism evidence="3 4">
    <name type="scientific">Popillia japonica</name>
    <name type="common">Japanese beetle</name>
    <dbReference type="NCBI Taxonomy" id="7064"/>
    <lineage>
        <taxon>Eukaryota</taxon>
        <taxon>Metazoa</taxon>
        <taxon>Ecdysozoa</taxon>
        <taxon>Arthropoda</taxon>
        <taxon>Hexapoda</taxon>
        <taxon>Insecta</taxon>
        <taxon>Pterygota</taxon>
        <taxon>Neoptera</taxon>
        <taxon>Endopterygota</taxon>
        <taxon>Coleoptera</taxon>
        <taxon>Polyphaga</taxon>
        <taxon>Scarabaeiformia</taxon>
        <taxon>Scarabaeidae</taxon>
        <taxon>Rutelinae</taxon>
        <taxon>Popillia</taxon>
    </lineage>
</organism>
<evidence type="ECO:0000313" key="4">
    <source>
        <dbReference type="Proteomes" id="UP001458880"/>
    </source>
</evidence>
<gene>
    <name evidence="3" type="ORF">QE152_g32013</name>
</gene>
<feature type="compositionally biased region" description="Pro residues" evidence="1">
    <location>
        <begin position="292"/>
        <end position="303"/>
    </location>
</feature>
<feature type="transmembrane region" description="Helical" evidence="2">
    <location>
        <begin position="12"/>
        <end position="34"/>
    </location>
</feature>
<feature type="region of interest" description="Disordered" evidence="1">
    <location>
        <begin position="285"/>
        <end position="331"/>
    </location>
</feature>
<accession>A0AAW1J0N7</accession>
<feature type="compositionally biased region" description="Pro residues" evidence="1">
    <location>
        <begin position="59"/>
        <end position="68"/>
    </location>
</feature>
<feature type="compositionally biased region" description="Pro residues" evidence="1">
    <location>
        <begin position="171"/>
        <end position="180"/>
    </location>
</feature>
<evidence type="ECO:0000256" key="2">
    <source>
        <dbReference type="SAM" id="Phobius"/>
    </source>
</evidence>
<feature type="region of interest" description="Disordered" evidence="1">
    <location>
        <begin position="116"/>
        <end position="197"/>
    </location>
</feature>
<dbReference type="AlphaFoldDB" id="A0AAW1J0N7"/>
<keyword evidence="4" id="KW-1185">Reference proteome</keyword>
<proteinExistence type="predicted"/>
<evidence type="ECO:0000256" key="1">
    <source>
        <dbReference type="SAM" id="MobiDB-lite"/>
    </source>
</evidence>
<feature type="compositionally biased region" description="Polar residues" evidence="1">
    <location>
        <begin position="227"/>
        <end position="237"/>
    </location>
</feature>
<evidence type="ECO:0000313" key="3">
    <source>
        <dbReference type="EMBL" id="KAK9696263.1"/>
    </source>
</evidence>
<comment type="caution">
    <text evidence="3">The sequence shown here is derived from an EMBL/GenBank/DDBJ whole genome shotgun (WGS) entry which is preliminary data.</text>
</comment>
<feature type="compositionally biased region" description="Polar residues" evidence="1">
    <location>
        <begin position="116"/>
        <end position="125"/>
    </location>
</feature>
<protein>
    <submittedName>
        <fullName evidence="3">Uncharacterized protein</fullName>
    </submittedName>
</protein>
<dbReference type="EMBL" id="JASPKY010000457">
    <property type="protein sequence ID" value="KAK9696263.1"/>
    <property type="molecule type" value="Genomic_DNA"/>
</dbReference>
<sequence>MDIEISKHVKCTLWTFIILLITAPITLVTTLDVFTYKRIDRSYRSDDTEDAVTTDNPTTPFPTPPPTLVSPRSPLPLHRQASPFPLENTNSRRIIYATPQDRLRGNNGEVVYASNKKTQSNSTLGRTGRNRHRGAGGMTSSSSATSCNSCIDRSYRSDDTEDAVTTDNPTTPFPTPPPTLVSPRSPLPLHRQASPFPLENTNSRRIIYATPQDRLRGNNGEVVYASNKKTQSNSTLGRTGRNRHRGAGGMTSSSSATSCNSCTEGGRNDITYHAEQHQRLCLNNDVNEESPPEPAPPEVPPRGPSLHSATLRRRADYNLPVGEANQGGQDTTAATQYLSQGGK</sequence>
<feature type="compositionally biased region" description="Low complexity" evidence="1">
    <location>
        <begin position="139"/>
        <end position="150"/>
    </location>
</feature>
<feature type="region of interest" description="Disordered" evidence="1">
    <location>
        <begin position="45"/>
        <end position="68"/>
    </location>
</feature>
<reference evidence="3 4" key="1">
    <citation type="journal article" date="2024" name="BMC Genomics">
        <title>De novo assembly and annotation of Popillia japonica's genome with initial clues to its potential as an invasive pest.</title>
        <authorList>
            <person name="Cucini C."/>
            <person name="Boschi S."/>
            <person name="Funari R."/>
            <person name="Cardaioli E."/>
            <person name="Iannotti N."/>
            <person name="Marturano G."/>
            <person name="Paoli F."/>
            <person name="Bruttini M."/>
            <person name="Carapelli A."/>
            <person name="Frati F."/>
            <person name="Nardi F."/>
        </authorList>
    </citation>
    <scope>NUCLEOTIDE SEQUENCE [LARGE SCALE GENOMIC DNA]</scope>
    <source>
        <strain evidence="3">DMR45628</strain>
    </source>
</reference>
<keyword evidence="2" id="KW-1133">Transmembrane helix</keyword>
<feature type="compositionally biased region" description="Low complexity" evidence="1">
    <location>
        <begin position="251"/>
        <end position="261"/>
    </location>
</feature>